<gene>
    <name evidence="9 11" type="primary">secF</name>
    <name evidence="11" type="ORF">COU95_00095</name>
</gene>
<dbReference type="GO" id="GO:0006605">
    <property type="term" value="P:protein targeting"/>
    <property type="evidence" value="ECO:0007669"/>
    <property type="project" value="UniProtKB-UniRule"/>
</dbReference>
<dbReference type="HAMAP" id="MF_01464_B">
    <property type="entry name" value="SecF_B"/>
    <property type="match status" value="1"/>
</dbReference>
<keyword evidence="2 9" id="KW-0813">Transport</keyword>
<dbReference type="InterPro" id="IPR022645">
    <property type="entry name" value="SecD/SecF_bac"/>
</dbReference>
<keyword evidence="6 9" id="KW-1133">Transmembrane helix</keyword>
<feature type="transmembrane region" description="Helical" evidence="9">
    <location>
        <begin position="235"/>
        <end position="252"/>
    </location>
</feature>
<dbReference type="InterPro" id="IPR048634">
    <property type="entry name" value="SecD_SecF_C"/>
</dbReference>
<evidence type="ECO:0000256" key="6">
    <source>
        <dbReference type="ARBA" id="ARBA00022989"/>
    </source>
</evidence>
<dbReference type="EMBL" id="PFEK01000003">
    <property type="protein sequence ID" value="PJE67851.1"/>
    <property type="molecule type" value="Genomic_DNA"/>
</dbReference>
<evidence type="ECO:0000256" key="7">
    <source>
        <dbReference type="ARBA" id="ARBA00023010"/>
    </source>
</evidence>
<evidence type="ECO:0000256" key="9">
    <source>
        <dbReference type="HAMAP-Rule" id="MF_01464"/>
    </source>
</evidence>
<reference evidence="12" key="1">
    <citation type="submission" date="2017-09" db="EMBL/GenBank/DDBJ databases">
        <title>Depth-based differentiation of microbial function through sediment-hosted aquifers and enrichment of novel symbionts in the deep terrestrial subsurface.</title>
        <authorList>
            <person name="Probst A.J."/>
            <person name="Ladd B."/>
            <person name="Jarett J.K."/>
            <person name="Geller-Mcgrath D.E."/>
            <person name="Sieber C.M.K."/>
            <person name="Emerson J.B."/>
            <person name="Anantharaman K."/>
            <person name="Thomas B.C."/>
            <person name="Malmstrom R."/>
            <person name="Stieglmeier M."/>
            <person name="Klingl A."/>
            <person name="Woyke T."/>
            <person name="Ryan C.M."/>
            <person name="Banfield J.F."/>
        </authorList>
    </citation>
    <scope>NUCLEOTIDE SEQUENCE [LARGE SCALE GENOMIC DNA]</scope>
</reference>
<evidence type="ECO:0000313" key="12">
    <source>
        <dbReference type="Proteomes" id="UP000231474"/>
    </source>
</evidence>
<keyword evidence="3 9" id="KW-1003">Cell membrane</keyword>
<evidence type="ECO:0000256" key="1">
    <source>
        <dbReference type="ARBA" id="ARBA00004651"/>
    </source>
</evidence>
<feature type="transmembrane region" description="Helical" evidence="9">
    <location>
        <begin position="183"/>
        <end position="204"/>
    </location>
</feature>
<dbReference type="Pfam" id="PF07549">
    <property type="entry name" value="Sec_GG"/>
    <property type="match status" value="1"/>
</dbReference>
<dbReference type="InterPro" id="IPR005665">
    <property type="entry name" value="SecF_bac"/>
</dbReference>
<evidence type="ECO:0000259" key="10">
    <source>
        <dbReference type="Pfam" id="PF02355"/>
    </source>
</evidence>
<feature type="transmembrane region" description="Helical" evidence="9">
    <location>
        <begin position="151"/>
        <end position="177"/>
    </location>
</feature>
<evidence type="ECO:0000256" key="5">
    <source>
        <dbReference type="ARBA" id="ARBA00022927"/>
    </source>
</evidence>
<evidence type="ECO:0000256" key="4">
    <source>
        <dbReference type="ARBA" id="ARBA00022692"/>
    </source>
</evidence>
<organism evidence="11 12">
    <name type="scientific">Candidatus Shapirobacteria bacterium CG10_big_fil_rev_8_21_14_0_10_40_9</name>
    <dbReference type="NCBI Taxonomy" id="1974888"/>
    <lineage>
        <taxon>Bacteria</taxon>
        <taxon>Candidatus Shapironibacteriota</taxon>
    </lineage>
</organism>
<dbReference type="InterPro" id="IPR022813">
    <property type="entry name" value="SecD/SecF_arch_bac"/>
</dbReference>
<proteinExistence type="inferred from homology"/>
<dbReference type="SUPFAM" id="SSF82866">
    <property type="entry name" value="Multidrug efflux transporter AcrB transmembrane domain"/>
    <property type="match status" value="1"/>
</dbReference>
<dbReference type="Gene3D" id="1.20.1640.10">
    <property type="entry name" value="Multidrug efflux transporter AcrB transmembrane domain"/>
    <property type="match status" value="1"/>
</dbReference>
<comment type="caution">
    <text evidence="11">The sequence shown here is derived from an EMBL/GenBank/DDBJ whole genome shotgun (WGS) entry which is preliminary data.</text>
</comment>
<evidence type="ECO:0000313" key="11">
    <source>
        <dbReference type="EMBL" id="PJE67851.1"/>
    </source>
</evidence>
<dbReference type="Pfam" id="PF02355">
    <property type="entry name" value="SecD_SecF_C"/>
    <property type="match status" value="1"/>
</dbReference>
<comment type="subunit">
    <text evidence="9">Forms a complex with SecD. Part of the essential Sec protein translocation apparatus which comprises SecA, SecYEG and auxiliary proteins SecDF. Other proteins may also be involved.</text>
</comment>
<dbReference type="GO" id="GO:0005886">
    <property type="term" value="C:plasma membrane"/>
    <property type="evidence" value="ECO:0007669"/>
    <property type="project" value="UniProtKB-SubCell"/>
</dbReference>
<keyword evidence="4 9" id="KW-0812">Transmembrane</keyword>
<feature type="transmembrane region" description="Helical" evidence="9">
    <location>
        <begin position="9"/>
        <end position="30"/>
    </location>
</feature>
<dbReference type="PANTHER" id="PTHR30081:SF8">
    <property type="entry name" value="PROTEIN TRANSLOCASE SUBUNIT SECF"/>
    <property type="match status" value="1"/>
</dbReference>
<sequence>MNFMRYKWLYFLLSAVVLIPGIFSLVLFGLRPSIDFTGGSLLELKFSNQQTVISDQQVKEVAEEKGFAVSSVQVSGEKTFLLRFKPITKDDASTIKAAMAEKFAEMPEELRFETVGPILGQELLIKTAVAIVLAAGFILGYVAWAFKNAKFGICAILAMFHDSLVLLGSFSLLGHFLGVEVDTLFVTAMLTILSFSVHDTVVVYDRIRESQKRFPQTLFSDLVNKAVTETLSRSLNNSLTIIFMLVALLFLGGTTIKWFVFALLIGTISGTYSSTFTAAPLLVLWSQIEERRKK</sequence>
<feature type="transmembrane region" description="Helical" evidence="9">
    <location>
        <begin position="258"/>
        <end position="285"/>
    </location>
</feature>
<feature type="transmembrane region" description="Helical" evidence="9">
    <location>
        <begin position="123"/>
        <end position="144"/>
    </location>
</feature>
<dbReference type="InterPro" id="IPR022646">
    <property type="entry name" value="SecD/SecF_CS"/>
</dbReference>
<dbReference type="GO" id="GO:0015450">
    <property type="term" value="F:protein-transporting ATPase activity"/>
    <property type="evidence" value="ECO:0007669"/>
    <property type="project" value="InterPro"/>
</dbReference>
<comment type="subcellular location">
    <subcellularLocation>
        <location evidence="1 9">Cell membrane</location>
        <topology evidence="1 9">Multi-pass membrane protein</topology>
    </subcellularLocation>
</comment>
<feature type="domain" description="Protein export membrane protein SecD/SecF C-terminal" evidence="10">
    <location>
        <begin position="99"/>
        <end position="286"/>
    </location>
</feature>
<keyword evidence="7 9" id="KW-0811">Translocation</keyword>
<dbReference type="AlphaFoldDB" id="A0A2M8L4J0"/>
<dbReference type="GO" id="GO:0043952">
    <property type="term" value="P:protein transport by the Sec complex"/>
    <property type="evidence" value="ECO:0007669"/>
    <property type="project" value="UniProtKB-UniRule"/>
</dbReference>
<evidence type="ECO:0000256" key="2">
    <source>
        <dbReference type="ARBA" id="ARBA00022448"/>
    </source>
</evidence>
<comment type="similarity">
    <text evidence="9">Belongs to the SecD/SecF family. SecF subfamily.</text>
</comment>
<dbReference type="PRINTS" id="PR01755">
    <property type="entry name" value="SECFTRNLCASE"/>
</dbReference>
<keyword evidence="5 9" id="KW-0653">Protein transport</keyword>
<dbReference type="GO" id="GO:0065002">
    <property type="term" value="P:intracellular protein transmembrane transport"/>
    <property type="evidence" value="ECO:0007669"/>
    <property type="project" value="UniProtKB-UniRule"/>
</dbReference>
<dbReference type="PANTHER" id="PTHR30081">
    <property type="entry name" value="PROTEIN-EXPORT MEMBRANE PROTEIN SEC"/>
    <property type="match status" value="1"/>
</dbReference>
<protein>
    <recommendedName>
        <fullName evidence="9">Protein-export membrane protein SecF</fullName>
    </recommendedName>
</protein>
<name>A0A2M8L4J0_9BACT</name>
<keyword evidence="8 9" id="KW-0472">Membrane</keyword>
<dbReference type="Proteomes" id="UP000231474">
    <property type="component" value="Unassembled WGS sequence"/>
</dbReference>
<evidence type="ECO:0000256" key="8">
    <source>
        <dbReference type="ARBA" id="ARBA00023136"/>
    </source>
</evidence>
<dbReference type="NCBIfam" id="TIGR00966">
    <property type="entry name" value="transloc_SecF"/>
    <property type="match status" value="1"/>
</dbReference>
<evidence type="ECO:0000256" key="3">
    <source>
        <dbReference type="ARBA" id="ARBA00022475"/>
    </source>
</evidence>
<comment type="function">
    <text evidence="9">Part of the Sec protein translocase complex. Interacts with the SecYEG preprotein conducting channel. SecDF uses the proton motive force (PMF) to complete protein translocation after the ATP-dependent function of SecA.</text>
</comment>
<accession>A0A2M8L4J0</accession>